<accession>A0A846Y1E1</accession>
<reference evidence="5 6" key="1">
    <citation type="submission" date="2020-04" db="EMBL/GenBank/DDBJ databases">
        <title>MicrobeNet Type strains.</title>
        <authorList>
            <person name="Nicholson A.C."/>
        </authorList>
    </citation>
    <scope>NUCLEOTIDE SEQUENCE [LARGE SCALE GENOMIC DNA]</scope>
    <source>
        <strain evidence="5 6">JCM 12354</strain>
    </source>
</reference>
<keyword evidence="3" id="KW-0963">Cytoplasm</keyword>
<keyword evidence="6" id="KW-1185">Reference proteome</keyword>
<protein>
    <submittedName>
        <fullName evidence="5">ESX secretion-associated protein EspG</fullName>
    </submittedName>
</protein>
<evidence type="ECO:0000256" key="4">
    <source>
        <dbReference type="ARBA" id="ARBA00023186"/>
    </source>
</evidence>
<dbReference type="AlphaFoldDB" id="A0A846Y1E1"/>
<evidence type="ECO:0000313" key="6">
    <source>
        <dbReference type="Proteomes" id="UP000565711"/>
    </source>
</evidence>
<comment type="caution">
    <text evidence="5">The sequence shown here is derived from an EMBL/GenBank/DDBJ whole genome shotgun (WGS) entry which is preliminary data.</text>
</comment>
<keyword evidence="4" id="KW-0143">Chaperone</keyword>
<proteinExistence type="inferred from homology"/>
<dbReference type="Proteomes" id="UP000565711">
    <property type="component" value="Unassembled WGS sequence"/>
</dbReference>
<dbReference type="EMBL" id="JAAXOP010000004">
    <property type="protein sequence ID" value="NKY50389.1"/>
    <property type="molecule type" value="Genomic_DNA"/>
</dbReference>
<evidence type="ECO:0000256" key="2">
    <source>
        <dbReference type="ARBA" id="ARBA00006411"/>
    </source>
</evidence>
<evidence type="ECO:0000256" key="3">
    <source>
        <dbReference type="ARBA" id="ARBA00022490"/>
    </source>
</evidence>
<dbReference type="RefSeq" id="WP_067882232.1">
    <property type="nucleotide sequence ID" value="NZ_JAAXOP010000004.1"/>
</dbReference>
<comment type="similarity">
    <text evidence="2">Belongs to the EspG family.</text>
</comment>
<name>A0A846Y1E1_9NOCA</name>
<sequence length="270" mass="29887">MNREWSFTDLEFVVLWRHLGGEGPPAPFVYTTDIPLEDDFQRECVRLRDRLLAEPDQALFDAVRDCLQPDIAVLVWAFDGRDPQRSAGALRLLAARREGRGYLLTQRPGRTLLHAGGFTMVQCDPLRLADLIAEALPVAEPGRTSHLILPPDPSTRAGSVESRYVAAGAASGAPQLWDSYDEPAEAAGGRFLELVPERVGVIEVVQGVSRFGPRGRTVRRLNWRDLTDDGRYVIRDGTPRTAVGVDRQGLIDAVNAEIITVVRAIKDERV</sequence>
<dbReference type="InterPro" id="IPR025734">
    <property type="entry name" value="EspG"/>
</dbReference>
<evidence type="ECO:0000313" key="5">
    <source>
        <dbReference type="EMBL" id="NKY50389.1"/>
    </source>
</evidence>
<organism evidence="5 6">
    <name type="scientific">Nocardia vermiculata</name>
    <dbReference type="NCBI Taxonomy" id="257274"/>
    <lineage>
        <taxon>Bacteria</taxon>
        <taxon>Bacillati</taxon>
        <taxon>Actinomycetota</taxon>
        <taxon>Actinomycetes</taxon>
        <taxon>Mycobacteriales</taxon>
        <taxon>Nocardiaceae</taxon>
        <taxon>Nocardia</taxon>
    </lineage>
</organism>
<gene>
    <name evidence="5" type="ORF">HGA08_09220</name>
</gene>
<evidence type="ECO:0000256" key="1">
    <source>
        <dbReference type="ARBA" id="ARBA00004496"/>
    </source>
</evidence>
<comment type="subcellular location">
    <subcellularLocation>
        <location evidence="1">Cytoplasm</location>
    </subcellularLocation>
</comment>
<dbReference type="Pfam" id="PF14011">
    <property type="entry name" value="ESX-1_EspG"/>
    <property type="match status" value="1"/>
</dbReference>